<evidence type="ECO:0000256" key="2">
    <source>
        <dbReference type="ARBA" id="ARBA00022801"/>
    </source>
</evidence>
<dbReference type="InterPro" id="IPR002018">
    <property type="entry name" value="CarbesteraseB"/>
</dbReference>
<sequence length="436" mass="49241">MFWVCGGGFWFCGASYYNATNLVQRSVERGSPIMLVSVNYRLGPLGFPQGMEAYENDVLNLGVYDVCMALQWVQHNVWMFGGNKDEVTVFGLSAGSIIGSILTLTPSYTQYFRAAIHQSGWTPTLPLKQATDRESSWTSFLNMVPDCTEKAGTMDTLDCLRHVNDSDIFAKAIYPADAYAMQMFPYGPCLDGPQGLIPQLPSEICAVGNFTRVPTIVGTTLDEGPYFIRYPYANYTDEYIHDFLAYNITPPMTDVKDWNETLAKFISLYPDDPAMGSPYGSGDDAFGLDPRFKRLAAMTGDMLFQSLRRHWQETMIKYDLPTWGFMWTEELPATEEHPAYLGAAHEDNNAFQFGLVNMSNPDYNQLSSYIMDYWLSFATSLTPNDGKGVDRPDWPQYTDDSRVLLQLRANNVTSFPDDFHKESIQVILDNPVVFHH</sequence>
<dbReference type="STRING" id="1314674.A0A0D7BXP1"/>
<dbReference type="PROSITE" id="PS00122">
    <property type="entry name" value="CARBOXYLESTERASE_B_1"/>
    <property type="match status" value="1"/>
</dbReference>
<dbReference type="Proteomes" id="UP000054007">
    <property type="component" value="Unassembled WGS sequence"/>
</dbReference>
<evidence type="ECO:0000256" key="1">
    <source>
        <dbReference type="ARBA" id="ARBA00005964"/>
    </source>
</evidence>
<dbReference type="Gene3D" id="3.40.50.1820">
    <property type="entry name" value="alpha/beta hydrolase"/>
    <property type="match status" value="1"/>
</dbReference>
<feature type="domain" description="Carboxylesterase type B" evidence="4">
    <location>
        <begin position="1"/>
        <end position="412"/>
    </location>
</feature>
<keyword evidence="6" id="KW-1185">Reference proteome</keyword>
<dbReference type="InterPro" id="IPR029058">
    <property type="entry name" value="AB_hydrolase_fold"/>
</dbReference>
<evidence type="ECO:0000313" key="6">
    <source>
        <dbReference type="Proteomes" id="UP000054007"/>
    </source>
</evidence>
<evidence type="ECO:0000259" key="4">
    <source>
        <dbReference type="Pfam" id="PF00135"/>
    </source>
</evidence>
<dbReference type="SUPFAM" id="SSF53474">
    <property type="entry name" value="alpha/beta-Hydrolases"/>
    <property type="match status" value="1"/>
</dbReference>
<dbReference type="AlphaFoldDB" id="A0A0D7BXP1"/>
<accession>A0A0D7BXP1</accession>
<dbReference type="PANTHER" id="PTHR11559">
    <property type="entry name" value="CARBOXYLESTERASE"/>
    <property type="match status" value="1"/>
</dbReference>
<proteinExistence type="inferred from homology"/>
<dbReference type="Pfam" id="PF00135">
    <property type="entry name" value="COesterase"/>
    <property type="match status" value="1"/>
</dbReference>
<dbReference type="OrthoDB" id="408631at2759"/>
<keyword evidence="2 3" id="KW-0378">Hydrolase</keyword>
<dbReference type="InterPro" id="IPR019826">
    <property type="entry name" value="Carboxylesterase_B_AS"/>
</dbReference>
<dbReference type="EMBL" id="KN880431">
    <property type="protein sequence ID" value="KIY74426.1"/>
    <property type="molecule type" value="Genomic_DNA"/>
</dbReference>
<dbReference type="InterPro" id="IPR050309">
    <property type="entry name" value="Type-B_Carboxylest/Lipase"/>
</dbReference>
<dbReference type="GO" id="GO:0016787">
    <property type="term" value="F:hydrolase activity"/>
    <property type="evidence" value="ECO:0007669"/>
    <property type="project" value="UniProtKB-KW"/>
</dbReference>
<name>A0A0D7BXP1_9AGAR</name>
<organism evidence="5 6">
    <name type="scientific">Cylindrobasidium torrendii FP15055 ss-10</name>
    <dbReference type="NCBI Taxonomy" id="1314674"/>
    <lineage>
        <taxon>Eukaryota</taxon>
        <taxon>Fungi</taxon>
        <taxon>Dikarya</taxon>
        <taxon>Basidiomycota</taxon>
        <taxon>Agaricomycotina</taxon>
        <taxon>Agaricomycetes</taxon>
        <taxon>Agaricomycetidae</taxon>
        <taxon>Agaricales</taxon>
        <taxon>Marasmiineae</taxon>
        <taxon>Physalacriaceae</taxon>
        <taxon>Cylindrobasidium</taxon>
    </lineage>
</organism>
<dbReference type="EC" id="3.1.1.-" evidence="3"/>
<protein>
    <recommendedName>
        <fullName evidence="3">Carboxylic ester hydrolase</fullName>
        <ecNumber evidence="3">3.1.1.-</ecNumber>
    </recommendedName>
</protein>
<evidence type="ECO:0000313" key="5">
    <source>
        <dbReference type="EMBL" id="KIY74426.1"/>
    </source>
</evidence>
<gene>
    <name evidence="5" type="ORF">CYLTODRAFT_427942</name>
</gene>
<evidence type="ECO:0000256" key="3">
    <source>
        <dbReference type="RuleBase" id="RU361235"/>
    </source>
</evidence>
<comment type="similarity">
    <text evidence="1 3">Belongs to the type-B carboxylesterase/lipase family.</text>
</comment>
<reference evidence="5 6" key="1">
    <citation type="journal article" date="2015" name="Fungal Genet. Biol.">
        <title>Evolution of novel wood decay mechanisms in Agaricales revealed by the genome sequences of Fistulina hepatica and Cylindrobasidium torrendii.</title>
        <authorList>
            <person name="Floudas D."/>
            <person name="Held B.W."/>
            <person name="Riley R."/>
            <person name="Nagy L.G."/>
            <person name="Koehler G."/>
            <person name="Ransdell A.S."/>
            <person name="Younus H."/>
            <person name="Chow J."/>
            <person name="Chiniquy J."/>
            <person name="Lipzen A."/>
            <person name="Tritt A."/>
            <person name="Sun H."/>
            <person name="Haridas S."/>
            <person name="LaButti K."/>
            <person name="Ohm R.A."/>
            <person name="Kues U."/>
            <person name="Blanchette R.A."/>
            <person name="Grigoriev I.V."/>
            <person name="Minto R.E."/>
            <person name="Hibbett D.S."/>
        </authorList>
    </citation>
    <scope>NUCLEOTIDE SEQUENCE [LARGE SCALE GENOMIC DNA]</scope>
    <source>
        <strain evidence="5 6">FP15055 ss-10</strain>
    </source>
</reference>